<dbReference type="Proteomes" id="UP000565286">
    <property type="component" value="Unassembled WGS sequence"/>
</dbReference>
<feature type="region of interest" description="Disordered" evidence="1">
    <location>
        <begin position="276"/>
        <end position="308"/>
    </location>
</feature>
<feature type="compositionally biased region" description="Low complexity" evidence="1">
    <location>
        <begin position="194"/>
        <end position="211"/>
    </location>
</feature>
<comment type="caution">
    <text evidence="2">The sequence shown here is derived from an EMBL/GenBank/DDBJ whole genome shotgun (WGS) entry which is preliminary data.</text>
</comment>
<name>A0A7W6CAF9_9HYPH</name>
<evidence type="ECO:0000256" key="1">
    <source>
        <dbReference type="SAM" id="MobiDB-lite"/>
    </source>
</evidence>
<feature type="compositionally biased region" description="Basic and acidic residues" evidence="1">
    <location>
        <begin position="291"/>
        <end position="308"/>
    </location>
</feature>
<evidence type="ECO:0000313" key="3">
    <source>
        <dbReference type="Proteomes" id="UP000565286"/>
    </source>
</evidence>
<proteinExistence type="predicted"/>
<feature type="region of interest" description="Disordered" evidence="1">
    <location>
        <begin position="194"/>
        <end position="250"/>
    </location>
</feature>
<evidence type="ECO:0000313" key="2">
    <source>
        <dbReference type="EMBL" id="MBB3946202.1"/>
    </source>
</evidence>
<protein>
    <submittedName>
        <fullName evidence="2">Uncharacterized protein</fullName>
    </submittedName>
</protein>
<feature type="compositionally biased region" description="Basic and acidic residues" evidence="1">
    <location>
        <begin position="212"/>
        <end position="233"/>
    </location>
</feature>
<reference evidence="2 3" key="1">
    <citation type="submission" date="2020-08" db="EMBL/GenBank/DDBJ databases">
        <title>Genomic Encyclopedia of Type Strains, Phase IV (KMG-IV): sequencing the most valuable type-strain genomes for metagenomic binning, comparative biology and taxonomic classification.</title>
        <authorList>
            <person name="Goeker M."/>
        </authorList>
    </citation>
    <scope>NUCLEOTIDE SEQUENCE [LARGE SCALE GENOMIC DNA]</scope>
    <source>
        <strain evidence="2 3">DSM 26438</strain>
    </source>
</reference>
<organism evidence="2 3">
    <name type="scientific">Rhizobium skierniewicense</name>
    <dbReference type="NCBI Taxonomy" id="984260"/>
    <lineage>
        <taxon>Bacteria</taxon>
        <taxon>Pseudomonadati</taxon>
        <taxon>Pseudomonadota</taxon>
        <taxon>Alphaproteobacteria</taxon>
        <taxon>Hyphomicrobiales</taxon>
        <taxon>Rhizobiaceae</taxon>
        <taxon>Rhizobium/Agrobacterium group</taxon>
        <taxon>Rhizobium</taxon>
    </lineage>
</organism>
<accession>A0A7W6CAF9</accession>
<feature type="compositionally biased region" description="Low complexity" evidence="1">
    <location>
        <begin position="236"/>
        <end position="246"/>
    </location>
</feature>
<dbReference type="AlphaFoldDB" id="A0A7W6CAF9"/>
<keyword evidence="3" id="KW-1185">Reference proteome</keyword>
<dbReference type="EMBL" id="JACIDV010000005">
    <property type="protein sequence ID" value="MBB3946202.1"/>
    <property type="molecule type" value="Genomic_DNA"/>
</dbReference>
<sequence length="308" mass="32036">MKAVFKRIRFSRKFVLLSGIVLLFGGASGLAAVFVGKDALFGPSNASVNGLECEMVQTVNIKKAGSLWVRKFIRTDGGDGAERVKTALRVAKAVYDKQKPDLVQVSILDQNGPTMRSDMRGRAIAAQVVYIPDVTKLPADADAKPYSAFYYDGPPSGEGIFYGLRIDLPLEDTQHLAADLKDFTDCIDPNAEAAAAGGHGAAPADHAAPAEGKGHGEAAPAEGHDAPAPESVHEGAPAAADDPALLTSTPEPESVSMFSLAYLKSLVFGKGQTEAVAAEPAHGATPVTEDAPAHGEDAPAEEPAKSGH</sequence>
<gene>
    <name evidence="2" type="ORF">GGQ73_002148</name>
</gene>